<proteinExistence type="predicted"/>
<comment type="caution">
    <text evidence="3">The sequence shown here is derived from an EMBL/GenBank/DDBJ whole genome shotgun (WGS) entry which is preliminary data.</text>
</comment>
<name>A0A8X7WMG3_BRACI</name>
<feature type="region of interest" description="Disordered" evidence="1">
    <location>
        <begin position="1"/>
        <end position="37"/>
    </location>
</feature>
<keyword evidence="2" id="KW-0812">Transmembrane</keyword>
<dbReference type="AlphaFoldDB" id="A0A8X7WMG3"/>
<protein>
    <submittedName>
        <fullName evidence="3">Uncharacterized protein</fullName>
    </submittedName>
</protein>
<keyword evidence="2" id="KW-1133">Transmembrane helix</keyword>
<evidence type="ECO:0000256" key="1">
    <source>
        <dbReference type="SAM" id="MobiDB-lite"/>
    </source>
</evidence>
<evidence type="ECO:0000313" key="3">
    <source>
        <dbReference type="EMBL" id="KAG2333704.1"/>
    </source>
</evidence>
<feature type="compositionally biased region" description="Polar residues" evidence="1">
    <location>
        <begin position="20"/>
        <end position="29"/>
    </location>
</feature>
<evidence type="ECO:0000256" key="2">
    <source>
        <dbReference type="SAM" id="Phobius"/>
    </source>
</evidence>
<gene>
    <name evidence="3" type="ORF">Bca52824_004884</name>
</gene>
<feature type="transmembrane region" description="Helical" evidence="2">
    <location>
        <begin position="184"/>
        <end position="204"/>
    </location>
</feature>
<evidence type="ECO:0000313" key="4">
    <source>
        <dbReference type="Proteomes" id="UP000886595"/>
    </source>
</evidence>
<sequence length="216" mass="24539">MVRDLNTPEATGVSKRKNVEMNSQTSTTEGFVDVERRPEGVKAAKASRFSGKGKSIAEIATVYEMKKDDLVRKERLSRLAILDTLLAKAQPLSEAEETVKNKLLADYSQPSQESSLFGNNDENDYSETEDLIRRDQAELSLERSSQVHYPPQPEVEFGFPQVCYCGAKPLLKTSTRSHDQGICYVLLFFSFAFRMCYFAYVGCLRMWPREKTLHLC</sequence>
<keyword evidence="2" id="KW-0472">Membrane</keyword>
<reference evidence="3 4" key="1">
    <citation type="submission" date="2020-02" db="EMBL/GenBank/DDBJ databases">
        <authorList>
            <person name="Ma Q."/>
            <person name="Huang Y."/>
            <person name="Song X."/>
            <person name="Pei D."/>
        </authorList>
    </citation>
    <scope>NUCLEOTIDE SEQUENCE [LARGE SCALE GENOMIC DNA]</scope>
    <source>
        <strain evidence="3">Sxm20200214</strain>
        <tissue evidence="3">Leaf</tissue>
    </source>
</reference>
<dbReference type="EMBL" id="JAAMPC010000001">
    <property type="protein sequence ID" value="KAG2333704.1"/>
    <property type="molecule type" value="Genomic_DNA"/>
</dbReference>
<accession>A0A8X7WMG3</accession>
<keyword evidence="4" id="KW-1185">Reference proteome</keyword>
<organism evidence="3 4">
    <name type="scientific">Brassica carinata</name>
    <name type="common">Ethiopian mustard</name>
    <name type="synonym">Abyssinian cabbage</name>
    <dbReference type="NCBI Taxonomy" id="52824"/>
    <lineage>
        <taxon>Eukaryota</taxon>
        <taxon>Viridiplantae</taxon>
        <taxon>Streptophyta</taxon>
        <taxon>Embryophyta</taxon>
        <taxon>Tracheophyta</taxon>
        <taxon>Spermatophyta</taxon>
        <taxon>Magnoliopsida</taxon>
        <taxon>eudicotyledons</taxon>
        <taxon>Gunneridae</taxon>
        <taxon>Pentapetalae</taxon>
        <taxon>rosids</taxon>
        <taxon>malvids</taxon>
        <taxon>Brassicales</taxon>
        <taxon>Brassicaceae</taxon>
        <taxon>Brassiceae</taxon>
        <taxon>Brassica</taxon>
    </lineage>
</organism>
<dbReference type="Proteomes" id="UP000886595">
    <property type="component" value="Unassembled WGS sequence"/>
</dbReference>